<dbReference type="GO" id="GO:0003723">
    <property type="term" value="F:RNA binding"/>
    <property type="evidence" value="ECO:0007669"/>
    <property type="project" value="InterPro"/>
</dbReference>
<dbReference type="Gene3D" id="3.30.70.270">
    <property type="match status" value="1"/>
</dbReference>
<dbReference type="STRING" id="29367.CLPUN_19290"/>
<evidence type="ECO:0000256" key="4">
    <source>
        <dbReference type="ARBA" id="ARBA00022723"/>
    </source>
</evidence>
<dbReference type="InterPro" id="IPR000477">
    <property type="entry name" value="RT_dom"/>
</dbReference>
<feature type="domain" description="Reverse transcriptase" evidence="10">
    <location>
        <begin position="63"/>
        <end position="270"/>
    </location>
</feature>
<dbReference type="PANTHER" id="PTHR34047">
    <property type="entry name" value="NUCLEAR INTRON MATURASE 1, MITOCHONDRIAL-RELATED"/>
    <property type="match status" value="1"/>
</dbReference>
<dbReference type="InterPro" id="IPR043128">
    <property type="entry name" value="Rev_trsase/Diguanyl_cyclase"/>
</dbReference>
<dbReference type="InterPro" id="IPR043502">
    <property type="entry name" value="DNA/RNA_pol_sf"/>
</dbReference>
<dbReference type="GO" id="GO:0003964">
    <property type="term" value="F:RNA-directed DNA polymerase activity"/>
    <property type="evidence" value="ECO:0007669"/>
    <property type="project" value="UniProtKB-KW"/>
</dbReference>
<comment type="similarity">
    <text evidence="8">Belongs to the bacterial reverse transcriptase family.</text>
</comment>
<dbReference type="PRINTS" id="PR00866">
    <property type="entry name" value="RNADNAPOLMS"/>
</dbReference>
<reference evidence="11 12" key="1">
    <citation type="submission" date="2016-05" db="EMBL/GenBank/DDBJ databases">
        <title>Microbial solvent formation.</title>
        <authorList>
            <person name="Poehlein A."/>
            <person name="Montoya Solano J.D."/>
            <person name="Flitsch S."/>
            <person name="Krabben P."/>
            <person name="Duerre P."/>
            <person name="Daniel R."/>
        </authorList>
    </citation>
    <scope>NUCLEOTIDE SEQUENCE [LARGE SCALE GENOMIC DNA]</scope>
    <source>
        <strain evidence="11 12">DSM 2619</strain>
    </source>
</reference>
<sequence length="373" mass="44561">MAIRTIYDEEFFYKNILREEKENVIEIINKKKEYYYNKTINKKNGVRNLKCIIEDSPLYFLQKNLVNYFLNNIPLPLYVYGFRKGVSYKKYLEVHLREEVDNNYLESNSRKDVSKDCLQPHLRNYIGKKTCYIRIDIKSFFDSINLDLIKKIFSNYFTPKDSFLKDELLEIFSQIVTLDNLLPQGAVTSPTISNIIFIREDIRIYNYCNKLNIKYSRYADDMLFSSKHNKVFKTYFINMITKILDENGFKINYSKTKKGLDEISLNGFVISNCISLSRGRKHDISKILYIFDTLKPFSTSTYLNMLNDKDNNFKYIKYKADCYFSSRGKLINYLCGYRSFLINWLPRENEELTYNKVKRLIDRIQEVILKIQE</sequence>
<dbReference type="CDD" id="cd03487">
    <property type="entry name" value="RT_Bac_retron_II"/>
    <property type="match status" value="1"/>
</dbReference>
<protein>
    <recommendedName>
        <fullName evidence="1">RNA-directed DNA polymerase</fullName>
        <ecNumber evidence="1">2.7.7.49</ecNumber>
    </recommendedName>
</protein>
<evidence type="ECO:0000259" key="10">
    <source>
        <dbReference type="PROSITE" id="PS50878"/>
    </source>
</evidence>
<dbReference type="Gene3D" id="3.10.10.10">
    <property type="entry name" value="HIV Type 1 Reverse Transcriptase, subunit A, domain 1"/>
    <property type="match status" value="1"/>
</dbReference>
<evidence type="ECO:0000313" key="12">
    <source>
        <dbReference type="Proteomes" id="UP000190890"/>
    </source>
</evidence>
<dbReference type="SUPFAM" id="SSF56672">
    <property type="entry name" value="DNA/RNA polymerases"/>
    <property type="match status" value="1"/>
</dbReference>
<evidence type="ECO:0000256" key="8">
    <source>
        <dbReference type="ARBA" id="ARBA00034120"/>
    </source>
</evidence>
<evidence type="ECO:0000256" key="1">
    <source>
        <dbReference type="ARBA" id="ARBA00012493"/>
    </source>
</evidence>
<keyword evidence="4" id="KW-0479">Metal-binding</keyword>
<dbReference type="GO" id="GO:0046872">
    <property type="term" value="F:metal ion binding"/>
    <property type="evidence" value="ECO:0007669"/>
    <property type="project" value="UniProtKB-KW"/>
</dbReference>
<keyword evidence="12" id="KW-1185">Reference proteome</keyword>
<name>A0A1S8TKN2_9CLOT</name>
<dbReference type="InterPro" id="IPR051083">
    <property type="entry name" value="GrpII_Intron_Splice-Mob/Def"/>
</dbReference>
<keyword evidence="2" id="KW-0808">Transferase</keyword>
<evidence type="ECO:0000256" key="7">
    <source>
        <dbReference type="ARBA" id="ARBA00023118"/>
    </source>
</evidence>
<dbReference type="InterPro" id="IPR000123">
    <property type="entry name" value="Reverse_transcriptase_msDNA"/>
</dbReference>
<dbReference type="AlphaFoldDB" id="A0A1S8TKN2"/>
<dbReference type="Proteomes" id="UP000190890">
    <property type="component" value="Unassembled WGS sequence"/>
</dbReference>
<dbReference type="EMBL" id="LZZM01000127">
    <property type="protein sequence ID" value="OOM78320.1"/>
    <property type="molecule type" value="Genomic_DNA"/>
</dbReference>
<dbReference type="PROSITE" id="PS50878">
    <property type="entry name" value="RT_POL"/>
    <property type="match status" value="1"/>
</dbReference>
<comment type="caution">
    <text evidence="11">The sequence shown here is derived from an EMBL/GenBank/DDBJ whole genome shotgun (WGS) entry which is preliminary data.</text>
</comment>
<comment type="catalytic activity">
    <reaction evidence="9">
        <text>DNA(n) + a 2'-deoxyribonucleoside 5'-triphosphate = DNA(n+1) + diphosphate</text>
        <dbReference type="Rhea" id="RHEA:22508"/>
        <dbReference type="Rhea" id="RHEA-COMP:17339"/>
        <dbReference type="Rhea" id="RHEA-COMP:17340"/>
        <dbReference type="ChEBI" id="CHEBI:33019"/>
        <dbReference type="ChEBI" id="CHEBI:61560"/>
        <dbReference type="ChEBI" id="CHEBI:173112"/>
        <dbReference type="EC" id="2.7.7.49"/>
    </reaction>
</comment>
<keyword evidence="5" id="KW-0460">Magnesium</keyword>
<evidence type="ECO:0000256" key="2">
    <source>
        <dbReference type="ARBA" id="ARBA00022679"/>
    </source>
</evidence>
<keyword evidence="6 11" id="KW-0695">RNA-directed DNA polymerase</keyword>
<evidence type="ECO:0000313" key="11">
    <source>
        <dbReference type="EMBL" id="OOM78320.1"/>
    </source>
</evidence>
<evidence type="ECO:0000256" key="6">
    <source>
        <dbReference type="ARBA" id="ARBA00022918"/>
    </source>
</evidence>
<keyword evidence="7" id="KW-0051">Antiviral defense</keyword>
<dbReference type="PANTHER" id="PTHR34047:SF7">
    <property type="entry name" value="RNA-DIRECTED DNA POLYMERASE"/>
    <property type="match status" value="1"/>
</dbReference>
<evidence type="ECO:0000256" key="5">
    <source>
        <dbReference type="ARBA" id="ARBA00022842"/>
    </source>
</evidence>
<dbReference type="Pfam" id="PF00078">
    <property type="entry name" value="RVT_1"/>
    <property type="match status" value="1"/>
</dbReference>
<evidence type="ECO:0000256" key="9">
    <source>
        <dbReference type="ARBA" id="ARBA00048173"/>
    </source>
</evidence>
<dbReference type="GO" id="GO:0051607">
    <property type="term" value="P:defense response to virus"/>
    <property type="evidence" value="ECO:0007669"/>
    <property type="project" value="UniProtKB-KW"/>
</dbReference>
<gene>
    <name evidence="11" type="ORF">CLPUN_19290</name>
</gene>
<evidence type="ECO:0000256" key="3">
    <source>
        <dbReference type="ARBA" id="ARBA00022695"/>
    </source>
</evidence>
<accession>A0A1S8TKN2</accession>
<proteinExistence type="inferred from homology"/>
<keyword evidence="3" id="KW-0548">Nucleotidyltransferase</keyword>
<organism evidence="11 12">
    <name type="scientific">Clostridium puniceum</name>
    <dbReference type="NCBI Taxonomy" id="29367"/>
    <lineage>
        <taxon>Bacteria</taxon>
        <taxon>Bacillati</taxon>
        <taxon>Bacillota</taxon>
        <taxon>Clostridia</taxon>
        <taxon>Eubacteriales</taxon>
        <taxon>Clostridiaceae</taxon>
        <taxon>Clostridium</taxon>
    </lineage>
</organism>
<dbReference type="EC" id="2.7.7.49" evidence="1"/>